<dbReference type="AlphaFoldDB" id="A0A3D9BRD5"/>
<name>A0A3D9BRD5_9FLAO</name>
<gene>
    <name evidence="1" type="ORF">DRF62_04420</name>
</gene>
<dbReference type="EMBL" id="QNVS01000008">
    <property type="protein sequence ID" value="REC56088.1"/>
    <property type="molecule type" value="Genomic_DNA"/>
</dbReference>
<evidence type="ECO:0000313" key="2">
    <source>
        <dbReference type="Proteomes" id="UP000256512"/>
    </source>
</evidence>
<dbReference type="Proteomes" id="UP000256512">
    <property type="component" value="Unassembled WGS sequence"/>
</dbReference>
<dbReference type="RefSeq" id="WP_115949254.1">
    <property type="nucleotide sequence ID" value="NZ_QNVS01000008.1"/>
</dbReference>
<proteinExistence type="predicted"/>
<keyword evidence="2" id="KW-1185">Reference proteome</keyword>
<protein>
    <submittedName>
        <fullName evidence="1">Uncharacterized protein</fullName>
    </submittedName>
</protein>
<evidence type="ECO:0000313" key="1">
    <source>
        <dbReference type="EMBL" id="REC56088.1"/>
    </source>
</evidence>
<reference evidence="1 2" key="1">
    <citation type="journal article" date="2006" name="Int. J. Syst. Evol. Microbiol.">
        <title>Chryseobacterium piscium sp. nov., isolated from fish of the South Atlantic Ocean off South Africa.</title>
        <authorList>
            <person name="de Beer H."/>
            <person name="Hugo C.J."/>
            <person name="Jooste P.J."/>
            <person name="Vancanneyt M."/>
            <person name="Coenye T."/>
            <person name="Vandamme P."/>
        </authorList>
    </citation>
    <scope>NUCLEOTIDE SEQUENCE [LARGE SCALE GENOMIC DNA]</scope>
    <source>
        <strain evidence="1 2">CCUG 51923</strain>
    </source>
</reference>
<accession>A0A3D9BRD5</accession>
<comment type="caution">
    <text evidence="1">The sequence shown here is derived from an EMBL/GenBank/DDBJ whole genome shotgun (WGS) entry which is preliminary data.</text>
</comment>
<sequence>MIHSEDFLRTLAKEKVTGNFFPFETGNLDKVENYIRQIVGRLKNNNKINVDADFDYYGSGFASYIAIRISKRDNSDSIIKSDKNQTTKNTKGILLYISNLAPYWYYGGSEWSATTENGKFVSGSSGFIFPDDIDKYDKIKWDSDIEKIKLTLSYFNYNLLTKEELEKTLDFEINIASNLINGSPRVFDCFFHWED</sequence>
<organism evidence="1 2">
    <name type="scientific">Chryseobacterium piscium</name>
    <dbReference type="NCBI Taxonomy" id="333702"/>
    <lineage>
        <taxon>Bacteria</taxon>
        <taxon>Pseudomonadati</taxon>
        <taxon>Bacteroidota</taxon>
        <taxon>Flavobacteriia</taxon>
        <taxon>Flavobacteriales</taxon>
        <taxon>Weeksellaceae</taxon>
        <taxon>Chryseobacterium group</taxon>
        <taxon>Chryseobacterium</taxon>
    </lineage>
</organism>